<dbReference type="OrthoDB" id="25753at2"/>
<dbReference type="InterPro" id="IPR000866">
    <property type="entry name" value="AhpC/TSA"/>
</dbReference>
<dbReference type="InterPro" id="IPR017937">
    <property type="entry name" value="Thioredoxin_CS"/>
</dbReference>
<evidence type="ECO:0000256" key="1">
    <source>
        <dbReference type="ARBA" id="ARBA00004196"/>
    </source>
</evidence>
<keyword evidence="4" id="KW-1015">Disulfide bond</keyword>
<dbReference type="AlphaFoldDB" id="A0A3Q9R0C6"/>
<dbReference type="InterPro" id="IPR013766">
    <property type="entry name" value="Thioredoxin_domain"/>
</dbReference>
<keyword evidence="3" id="KW-0812">Transmembrane</keyword>
<dbReference type="STRING" id="1193713.GCA_001636315_00651"/>
<dbReference type="PROSITE" id="PS00194">
    <property type="entry name" value="THIOREDOXIN_1"/>
    <property type="match status" value="1"/>
</dbReference>
<accession>A0A3Q9R0C6</accession>
<dbReference type="RefSeq" id="WP_127487994.1">
    <property type="nucleotide sequence ID" value="NZ_CP022572.1"/>
</dbReference>
<dbReference type="KEGG" id="nmk:CHR53_19095"/>
<evidence type="ECO:0000313" key="8">
    <source>
        <dbReference type="Proteomes" id="UP000282892"/>
    </source>
</evidence>
<sequence length="174" mass="19881">MKKRRLIMRSIILAVLVAAVAYTLYANFMKDHAEKVAVGSLAPDFVLTDMQGNKHKLSDYKGQGVFLNFWGTWCPPCKKEMPYINNQYHQFKDKGVQVLSVNIQESELAVNQFADRYKLDFPIVIDTDKEVMTTYGIDNLPATFLIDKDGKVVKSTTGEMSEDMVRDFMEKIKP</sequence>
<evidence type="ECO:0000256" key="3">
    <source>
        <dbReference type="ARBA" id="ARBA00022968"/>
    </source>
</evidence>
<dbReference type="Proteomes" id="UP000282892">
    <property type="component" value="Chromosome"/>
</dbReference>
<evidence type="ECO:0000256" key="4">
    <source>
        <dbReference type="ARBA" id="ARBA00023157"/>
    </source>
</evidence>
<keyword evidence="2" id="KW-0201">Cytochrome c-type biogenesis</keyword>
<dbReference type="Gene3D" id="3.40.30.10">
    <property type="entry name" value="Glutaredoxin"/>
    <property type="match status" value="1"/>
</dbReference>
<feature type="domain" description="Thioredoxin" evidence="6">
    <location>
        <begin position="36"/>
        <end position="174"/>
    </location>
</feature>
<proteinExistence type="predicted"/>
<dbReference type="InterPro" id="IPR050553">
    <property type="entry name" value="Thioredoxin_ResA/DsbE_sf"/>
</dbReference>
<dbReference type="NCBIfam" id="NF002854">
    <property type="entry name" value="PRK03147.1"/>
    <property type="match status" value="1"/>
</dbReference>
<keyword evidence="8" id="KW-1185">Reference proteome</keyword>
<dbReference type="SUPFAM" id="SSF52833">
    <property type="entry name" value="Thioredoxin-like"/>
    <property type="match status" value="1"/>
</dbReference>
<dbReference type="GO" id="GO:0016491">
    <property type="term" value="F:oxidoreductase activity"/>
    <property type="evidence" value="ECO:0007669"/>
    <property type="project" value="InterPro"/>
</dbReference>
<dbReference type="InterPro" id="IPR036249">
    <property type="entry name" value="Thioredoxin-like_sf"/>
</dbReference>
<evidence type="ECO:0000256" key="5">
    <source>
        <dbReference type="ARBA" id="ARBA00023284"/>
    </source>
</evidence>
<comment type="subcellular location">
    <subcellularLocation>
        <location evidence="1">Cell envelope</location>
    </subcellularLocation>
</comment>
<evidence type="ECO:0000313" key="7">
    <source>
        <dbReference type="EMBL" id="AZU63195.1"/>
    </source>
</evidence>
<dbReference type="PANTHER" id="PTHR42852:SF6">
    <property type="entry name" value="THIOL:DISULFIDE INTERCHANGE PROTEIN DSBE"/>
    <property type="match status" value="1"/>
</dbReference>
<evidence type="ECO:0000256" key="2">
    <source>
        <dbReference type="ARBA" id="ARBA00022748"/>
    </source>
</evidence>
<dbReference type="PANTHER" id="PTHR42852">
    <property type="entry name" value="THIOL:DISULFIDE INTERCHANGE PROTEIN DSBE"/>
    <property type="match status" value="1"/>
</dbReference>
<dbReference type="GO" id="GO:0030313">
    <property type="term" value="C:cell envelope"/>
    <property type="evidence" value="ECO:0007669"/>
    <property type="project" value="UniProtKB-SubCell"/>
</dbReference>
<organism evidence="7 8">
    <name type="scientific">Neobacillus mesonae</name>
    <dbReference type="NCBI Taxonomy" id="1193713"/>
    <lineage>
        <taxon>Bacteria</taxon>
        <taxon>Bacillati</taxon>
        <taxon>Bacillota</taxon>
        <taxon>Bacilli</taxon>
        <taxon>Bacillales</taxon>
        <taxon>Bacillaceae</taxon>
        <taxon>Neobacillus</taxon>
    </lineage>
</organism>
<dbReference type="CDD" id="cd02966">
    <property type="entry name" value="TlpA_like_family"/>
    <property type="match status" value="1"/>
</dbReference>
<dbReference type="GO" id="GO:0017004">
    <property type="term" value="P:cytochrome complex assembly"/>
    <property type="evidence" value="ECO:0007669"/>
    <property type="project" value="UniProtKB-KW"/>
</dbReference>
<dbReference type="Pfam" id="PF00578">
    <property type="entry name" value="AhpC-TSA"/>
    <property type="match status" value="1"/>
</dbReference>
<evidence type="ECO:0000259" key="6">
    <source>
        <dbReference type="PROSITE" id="PS51352"/>
    </source>
</evidence>
<gene>
    <name evidence="7" type="ORF">CHR53_19095</name>
</gene>
<keyword evidence="3" id="KW-0735">Signal-anchor</keyword>
<dbReference type="EMBL" id="CP022572">
    <property type="protein sequence ID" value="AZU63195.1"/>
    <property type="molecule type" value="Genomic_DNA"/>
</dbReference>
<keyword evidence="5" id="KW-0676">Redox-active center</keyword>
<dbReference type="PROSITE" id="PS51352">
    <property type="entry name" value="THIOREDOXIN_2"/>
    <property type="match status" value="1"/>
</dbReference>
<name>A0A3Q9R0C6_9BACI</name>
<reference evidence="7 8" key="1">
    <citation type="submission" date="2017-07" db="EMBL/GenBank/DDBJ databases">
        <title>The complete genome sequence of Bacillus mesonae strain H20-5, an efficient strain improving plant abiotic stress resistance.</title>
        <authorList>
            <person name="Kim S.Y."/>
            <person name="Song H."/>
            <person name="Sang M.K."/>
            <person name="Weon H.-Y."/>
            <person name="Song J."/>
        </authorList>
    </citation>
    <scope>NUCLEOTIDE SEQUENCE [LARGE SCALE GENOMIC DNA]</scope>
    <source>
        <strain evidence="7 8">H20-5</strain>
    </source>
</reference>
<protein>
    <submittedName>
        <fullName evidence="7">Thiol-disulfide oxidoreductase</fullName>
    </submittedName>
</protein>
<dbReference type="GO" id="GO:0016209">
    <property type="term" value="F:antioxidant activity"/>
    <property type="evidence" value="ECO:0007669"/>
    <property type="project" value="InterPro"/>
</dbReference>